<dbReference type="PANTHER" id="PTHR38032:SF1">
    <property type="entry name" value="RNA-BINDING PROTEIN KHPB N-TERMINAL DOMAIN-CONTAINING PROTEIN"/>
    <property type="match status" value="1"/>
</dbReference>
<feature type="coiled-coil region" evidence="1">
    <location>
        <begin position="340"/>
        <end position="367"/>
    </location>
</feature>
<keyword evidence="4" id="KW-1185">Reference proteome</keyword>
<dbReference type="InterPro" id="IPR005646">
    <property type="entry name" value="FapA"/>
</dbReference>
<organism evidence="3 4">
    <name type="scientific">Paenibacillus sabuli</name>
    <dbReference type="NCBI Taxonomy" id="2772509"/>
    <lineage>
        <taxon>Bacteria</taxon>
        <taxon>Bacillati</taxon>
        <taxon>Bacillota</taxon>
        <taxon>Bacilli</taxon>
        <taxon>Bacillales</taxon>
        <taxon>Paenibacillaceae</taxon>
        <taxon>Paenibacillus</taxon>
    </lineage>
</organism>
<dbReference type="InterPro" id="IPR046866">
    <property type="entry name" value="FapA_N"/>
</dbReference>
<accession>A0A927BR79</accession>
<protein>
    <submittedName>
        <fullName evidence="3">DUF342 domain-containing protein</fullName>
    </submittedName>
</protein>
<dbReference type="Proteomes" id="UP000621560">
    <property type="component" value="Unassembled WGS sequence"/>
</dbReference>
<proteinExistence type="predicted"/>
<keyword evidence="1" id="KW-0175">Coiled coil</keyword>
<sequence>MTVLTLSEVLALELSQDKLSATLYFQQFDDSIVFTRADLEGWLKNQGVVYGLDGEVLDCIARDPAAQSRKSHIVATGDQCLHGADGSIRCLYDMDEQHLRPAKLEDGKVDYKEVVKLRNVRRGQLIAEKLPASAGRPGKAVTGEVLPGNDGKEARFKLGKNVVVGPDQNTLYAAIDGMVSMTNRDKINVFPVYEVNGDVDYHIGNIDFVGNVVIRGNVLNGFRVKAVGDIRIIGGVEGAELLTDGSIEITGGILAGGKGQIQAGKNVKSSFIQEGNVLAGEDVIVSQSIMHSNVRAGGSVLCSGAKGLLVGGLTQAGEKVVARTIGNSMSTATTIEVGVKPELRTELTRLRQELRQLGDNLDKTDKALSMLNQLASTGQLTPEKLAMRIKLTATKRQATEEQGELKERVLEIERTLEETSRASIEAMNTIYGGTKLVIGRYTRFVKEGLKRVKFSYADGDIVMSSY</sequence>
<name>A0A927BR79_9BACL</name>
<dbReference type="InterPro" id="IPR046865">
    <property type="entry name" value="FapA_b_solenoid"/>
</dbReference>
<evidence type="ECO:0000259" key="2">
    <source>
        <dbReference type="Pfam" id="PF20250"/>
    </source>
</evidence>
<dbReference type="Pfam" id="PF03961">
    <property type="entry name" value="FapA"/>
    <property type="match status" value="1"/>
</dbReference>
<dbReference type="Pfam" id="PF20250">
    <property type="entry name" value="FapA_N"/>
    <property type="match status" value="1"/>
</dbReference>
<dbReference type="RefSeq" id="WP_190916680.1">
    <property type="nucleotide sequence ID" value="NZ_JACXIZ010000014.1"/>
</dbReference>
<reference evidence="3" key="1">
    <citation type="submission" date="2020-09" db="EMBL/GenBank/DDBJ databases">
        <title>A novel bacterium of genus Paenibacillus, isolated from South China Sea.</title>
        <authorList>
            <person name="Huang H."/>
            <person name="Mo K."/>
            <person name="Hu Y."/>
        </authorList>
    </citation>
    <scope>NUCLEOTIDE SEQUENCE</scope>
    <source>
        <strain evidence="3">IB182496</strain>
    </source>
</reference>
<feature type="domain" description="Flagellar Assembly Protein A N-terminal region" evidence="2">
    <location>
        <begin position="11"/>
        <end position="183"/>
    </location>
</feature>
<dbReference type="AlphaFoldDB" id="A0A927BR79"/>
<comment type="caution">
    <text evidence="3">The sequence shown here is derived from an EMBL/GenBank/DDBJ whole genome shotgun (WGS) entry which is preliminary data.</text>
</comment>
<gene>
    <name evidence="3" type="ORF">IDH44_08665</name>
</gene>
<dbReference type="PANTHER" id="PTHR38032">
    <property type="entry name" value="POLYMERASE-RELATED"/>
    <property type="match status" value="1"/>
</dbReference>
<dbReference type="EMBL" id="JACXIZ010000014">
    <property type="protein sequence ID" value="MBD2845261.1"/>
    <property type="molecule type" value="Genomic_DNA"/>
</dbReference>
<evidence type="ECO:0000313" key="3">
    <source>
        <dbReference type="EMBL" id="MBD2845261.1"/>
    </source>
</evidence>
<evidence type="ECO:0000256" key="1">
    <source>
        <dbReference type="SAM" id="Coils"/>
    </source>
</evidence>
<evidence type="ECO:0000313" key="4">
    <source>
        <dbReference type="Proteomes" id="UP000621560"/>
    </source>
</evidence>